<dbReference type="GO" id="GO:0003700">
    <property type="term" value="F:DNA-binding transcription factor activity"/>
    <property type="evidence" value="ECO:0007669"/>
    <property type="project" value="InterPro"/>
</dbReference>
<dbReference type="Proteomes" id="UP000257080">
    <property type="component" value="Unassembled WGS sequence"/>
</dbReference>
<dbReference type="InterPro" id="IPR018060">
    <property type="entry name" value="HTH_AraC"/>
</dbReference>
<evidence type="ECO:0000313" key="3">
    <source>
        <dbReference type="Proteomes" id="UP000257080"/>
    </source>
</evidence>
<sequence length="338" mass="35980">MTASTRAHFDLSGAEGLSLAEGNVSSDDPEGFWMRGAHWSFGDVLLSDLSFSPAMFGPAAVRDGGFENSSTYLSVAFLLEGEFTITDGEAHLRFLEGTAAYLTGHYAIAAANPAPSHVLIVSVTCEELANHGIHPRGTFGGLSYSALLRDPLLPFLQTLLPIIQHNSIPTEPTATILAQLVAGLFIADEGQVSSGRLDERRLRNRAESVISRSFTDRAFTPAVLAHRLGIRIDELKTVFDDTGSGETIAATIESRRLTSAISKLSTPNTDAAPSMVAAATSSGFSGLAALERAVQATYGVSTIRLLTGFRRLNEADYLDQGGVQQFVSRVRGNDGFGT</sequence>
<gene>
    <name evidence="2" type="ORF">B7R25_12940</name>
</gene>
<protein>
    <recommendedName>
        <fullName evidence="1">HTH araC/xylS-type domain-containing protein</fullName>
    </recommendedName>
</protein>
<dbReference type="Gene3D" id="1.10.10.60">
    <property type="entry name" value="Homeodomain-like"/>
    <property type="match status" value="1"/>
</dbReference>
<dbReference type="OrthoDB" id="5125794at2"/>
<dbReference type="EMBL" id="NBXE01000030">
    <property type="protein sequence ID" value="RFA25620.1"/>
    <property type="molecule type" value="Genomic_DNA"/>
</dbReference>
<evidence type="ECO:0000259" key="1">
    <source>
        <dbReference type="PROSITE" id="PS01124"/>
    </source>
</evidence>
<accession>A0A3E0W9F5</accession>
<comment type="caution">
    <text evidence="2">The sequence shown here is derived from an EMBL/GenBank/DDBJ whole genome shotgun (WGS) entry which is preliminary data.</text>
</comment>
<dbReference type="RefSeq" id="WP_116419380.1">
    <property type="nucleotide sequence ID" value="NZ_NBXC01000025.1"/>
</dbReference>
<feature type="domain" description="HTH araC/xylS-type" evidence="1">
    <location>
        <begin position="204"/>
        <end position="308"/>
    </location>
</feature>
<dbReference type="GO" id="GO:0043565">
    <property type="term" value="F:sequence-specific DNA binding"/>
    <property type="evidence" value="ECO:0007669"/>
    <property type="project" value="InterPro"/>
</dbReference>
<dbReference type="AlphaFoldDB" id="A0A3E0W9F5"/>
<evidence type="ECO:0000313" key="2">
    <source>
        <dbReference type="EMBL" id="RFA25620.1"/>
    </source>
</evidence>
<reference evidence="2 3" key="1">
    <citation type="submission" date="2017-04" db="EMBL/GenBank/DDBJ databases">
        <title>Comparative genome analysis of Subtercola boreus.</title>
        <authorList>
            <person name="Cho Y.-J."/>
            <person name="Cho A."/>
            <person name="Kim O.-S."/>
            <person name="Lee J.-I."/>
        </authorList>
    </citation>
    <scope>NUCLEOTIDE SEQUENCE [LARGE SCALE GENOMIC DNA]</scope>
    <source>
        <strain evidence="2 3">P28004</strain>
    </source>
</reference>
<name>A0A3E0W9F5_9MICO</name>
<organism evidence="2 3">
    <name type="scientific">Subtercola boreus</name>
    <dbReference type="NCBI Taxonomy" id="120213"/>
    <lineage>
        <taxon>Bacteria</taxon>
        <taxon>Bacillati</taxon>
        <taxon>Actinomycetota</taxon>
        <taxon>Actinomycetes</taxon>
        <taxon>Micrococcales</taxon>
        <taxon>Microbacteriaceae</taxon>
        <taxon>Subtercola</taxon>
    </lineage>
</organism>
<dbReference type="PROSITE" id="PS01124">
    <property type="entry name" value="HTH_ARAC_FAMILY_2"/>
    <property type="match status" value="1"/>
</dbReference>
<proteinExistence type="predicted"/>